<organism evidence="1 2">
    <name type="scientific">Amycolatopsis lexingtonensis</name>
    <dbReference type="NCBI Taxonomy" id="218822"/>
    <lineage>
        <taxon>Bacteria</taxon>
        <taxon>Bacillati</taxon>
        <taxon>Actinomycetota</taxon>
        <taxon>Actinomycetes</taxon>
        <taxon>Pseudonocardiales</taxon>
        <taxon>Pseudonocardiaceae</taxon>
        <taxon>Amycolatopsis</taxon>
    </lineage>
</organism>
<evidence type="ECO:0000313" key="1">
    <source>
        <dbReference type="EMBL" id="MBE1499317.1"/>
    </source>
</evidence>
<gene>
    <name evidence="1" type="ORF">H4696_006417</name>
</gene>
<reference evidence="1 2" key="1">
    <citation type="submission" date="2020-10" db="EMBL/GenBank/DDBJ databases">
        <title>Sequencing the genomes of 1000 actinobacteria strains.</title>
        <authorList>
            <person name="Klenk H.-P."/>
        </authorList>
    </citation>
    <scope>NUCLEOTIDE SEQUENCE [LARGE SCALE GENOMIC DNA]</scope>
    <source>
        <strain evidence="1 2">DSM 44653</strain>
    </source>
</reference>
<keyword evidence="2" id="KW-1185">Reference proteome</keyword>
<accession>A0ABR9I809</accession>
<sequence length="124" mass="13601">MGDQLDVDPVVRDWLSTQLGEAGGSSFASSPLTALSLLAGRRPDSEMPAEVVRAWRRLIVRQRRVLDQSEDAFIRHARGRGLSWDEVAEELGHGSGSAAAAHHARLVERLQVTHPEAAAELWND</sequence>
<proteinExistence type="predicted"/>
<dbReference type="RefSeq" id="WP_143265267.1">
    <property type="nucleotide sequence ID" value="NZ_JADBEG010000001.1"/>
</dbReference>
<dbReference type="Proteomes" id="UP000631670">
    <property type="component" value="Unassembled WGS sequence"/>
</dbReference>
<evidence type="ECO:0000313" key="2">
    <source>
        <dbReference type="Proteomes" id="UP000631670"/>
    </source>
</evidence>
<dbReference type="EMBL" id="JADBEG010000001">
    <property type="protein sequence ID" value="MBE1499317.1"/>
    <property type="molecule type" value="Genomic_DNA"/>
</dbReference>
<comment type="caution">
    <text evidence="1">The sequence shown here is derived from an EMBL/GenBank/DDBJ whole genome shotgun (WGS) entry which is preliminary data.</text>
</comment>
<protein>
    <submittedName>
        <fullName evidence="1">Uncharacterized protein</fullName>
    </submittedName>
</protein>
<name>A0ABR9I809_9PSEU</name>